<reference evidence="1 2" key="1">
    <citation type="submission" date="2019-02" db="EMBL/GenBank/DDBJ databases">
        <title>Planctomycetal bacteria perform biofilm scaping via a novel small molecule.</title>
        <authorList>
            <person name="Jeske O."/>
            <person name="Boedeker C."/>
            <person name="Wiegand S."/>
            <person name="Breitling P."/>
            <person name="Kallscheuer N."/>
            <person name="Jogler M."/>
            <person name="Rohde M."/>
            <person name="Petersen J."/>
            <person name="Medema M.H."/>
            <person name="Surup F."/>
            <person name="Jogler C."/>
        </authorList>
    </citation>
    <scope>NUCLEOTIDE SEQUENCE [LARGE SCALE GENOMIC DNA]</scope>
    <source>
        <strain evidence="1 2">Mal15</strain>
    </source>
</reference>
<accession>A0A5B9MBI9</accession>
<evidence type="ECO:0000313" key="2">
    <source>
        <dbReference type="Proteomes" id="UP000321353"/>
    </source>
</evidence>
<protein>
    <submittedName>
        <fullName evidence="1">Uncharacterized protein</fullName>
    </submittedName>
</protein>
<dbReference type="KEGG" id="smam:Mal15_19550"/>
<sequence>MAKYEPDSEGELYDDVGSIRAEDVNQELVSNVNEEGRGDECVSGFPEINIALLDAIKILRVFVDDRIEFSSERNCLLLDGKRFIPSSGSSGLVKDAFEVFETSKRVLDLVELQFNLAGAQSNEQIGKLLRLNLHRLVNDSFGLGRMHERMMQRATGIEKQYASAEERDRGLKRSRHTGKRIADDFFAEVAQSVLSENLGAQKKFIDTAILRELKKRGVDITKRSVTRYRQKLEKLNRENL</sequence>
<dbReference type="Proteomes" id="UP000321353">
    <property type="component" value="Chromosome"/>
</dbReference>
<proteinExistence type="predicted"/>
<name>A0A5B9MBI9_9BACT</name>
<dbReference type="EMBL" id="CP036264">
    <property type="protein sequence ID" value="QEF97909.1"/>
    <property type="molecule type" value="Genomic_DNA"/>
</dbReference>
<gene>
    <name evidence="1" type="ORF">Mal15_19550</name>
</gene>
<keyword evidence="2" id="KW-1185">Reference proteome</keyword>
<organism evidence="1 2">
    <name type="scientific">Stieleria maiorica</name>
    <dbReference type="NCBI Taxonomy" id="2795974"/>
    <lineage>
        <taxon>Bacteria</taxon>
        <taxon>Pseudomonadati</taxon>
        <taxon>Planctomycetota</taxon>
        <taxon>Planctomycetia</taxon>
        <taxon>Pirellulales</taxon>
        <taxon>Pirellulaceae</taxon>
        <taxon>Stieleria</taxon>
    </lineage>
</organism>
<dbReference type="Gene3D" id="1.10.10.60">
    <property type="entry name" value="Homeodomain-like"/>
    <property type="match status" value="1"/>
</dbReference>
<evidence type="ECO:0000313" key="1">
    <source>
        <dbReference type="EMBL" id="QEF97909.1"/>
    </source>
</evidence>
<dbReference type="AlphaFoldDB" id="A0A5B9MBI9"/>